<name>A0A225USX9_9STRA</name>
<protein>
    <recommendedName>
        <fullName evidence="3">Reverse transcriptase</fullName>
    </recommendedName>
</protein>
<dbReference type="AlphaFoldDB" id="A0A225USX9"/>
<sequence>MVNTVTAIMKYAMPLVDDLLTELENYQWFCSFDSASWFWAIMMTMRARKISAFVLAPNAIRIEECFP</sequence>
<dbReference type="OrthoDB" id="105681at2759"/>
<dbReference type="InterPro" id="IPR043128">
    <property type="entry name" value="Rev_trsase/Diguanyl_cyclase"/>
</dbReference>
<reference evidence="2" key="1">
    <citation type="submission" date="2017-03" db="EMBL/GenBank/DDBJ databases">
        <title>Phytopthora megakarya and P. palmivora, two closely related causual agents of cacao black pod achieved similar genome size and gene model numbers by different mechanisms.</title>
        <authorList>
            <person name="Ali S."/>
            <person name="Shao J."/>
            <person name="Larry D.J."/>
            <person name="Kronmiller B."/>
            <person name="Shen D."/>
            <person name="Strem M.D."/>
            <person name="Melnick R.L."/>
            <person name="Guiltinan M.J."/>
            <person name="Tyler B.M."/>
            <person name="Meinhardt L.W."/>
            <person name="Bailey B.A."/>
        </authorList>
    </citation>
    <scope>NUCLEOTIDE SEQUENCE [LARGE SCALE GENOMIC DNA]</scope>
    <source>
        <strain evidence="2">zdho120</strain>
    </source>
</reference>
<dbReference type="Gene3D" id="3.30.70.270">
    <property type="match status" value="1"/>
</dbReference>
<gene>
    <name evidence="1" type="ORF">PHMEG_00033540</name>
</gene>
<proteinExistence type="predicted"/>
<dbReference type="SUPFAM" id="SSF56672">
    <property type="entry name" value="DNA/RNA polymerases"/>
    <property type="match status" value="1"/>
</dbReference>
<dbReference type="Gene3D" id="3.10.10.10">
    <property type="entry name" value="HIV Type 1 Reverse Transcriptase, subunit A, domain 1"/>
    <property type="match status" value="1"/>
</dbReference>
<evidence type="ECO:0008006" key="3">
    <source>
        <dbReference type="Google" id="ProtNLM"/>
    </source>
</evidence>
<dbReference type="EMBL" id="NBNE01011900">
    <property type="protein sequence ID" value="OWY96244.1"/>
    <property type="molecule type" value="Genomic_DNA"/>
</dbReference>
<dbReference type="InterPro" id="IPR043502">
    <property type="entry name" value="DNA/RNA_pol_sf"/>
</dbReference>
<accession>A0A225USX9</accession>
<keyword evidence="2" id="KW-1185">Reference proteome</keyword>
<comment type="caution">
    <text evidence="1">The sequence shown here is derived from an EMBL/GenBank/DDBJ whole genome shotgun (WGS) entry which is preliminary data.</text>
</comment>
<organism evidence="1 2">
    <name type="scientific">Phytophthora megakarya</name>
    <dbReference type="NCBI Taxonomy" id="4795"/>
    <lineage>
        <taxon>Eukaryota</taxon>
        <taxon>Sar</taxon>
        <taxon>Stramenopiles</taxon>
        <taxon>Oomycota</taxon>
        <taxon>Peronosporomycetes</taxon>
        <taxon>Peronosporales</taxon>
        <taxon>Peronosporaceae</taxon>
        <taxon>Phytophthora</taxon>
    </lineage>
</organism>
<dbReference type="Proteomes" id="UP000198211">
    <property type="component" value="Unassembled WGS sequence"/>
</dbReference>
<evidence type="ECO:0000313" key="1">
    <source>
        <dbReference type="EMBL" id="OWY96244.1"/>
    </source>
</evidence>
<evidence type="ECO:0000313" key="2">
    <source>
        <dbReference type="Proteomes" id="UP000198211"/>
    </source>
</evidence>